<dbReference type="InterPro" id="IPR028082">
    <property type="entry name" value="Peripla_BP_I"/>
</dbReference>
<evidence type="ECO:0000313" key="6">
    <source>
        <dbReference type="Proteomes" id="UP001058003"/>
    </source>
</evidence>
<evidence type="ECO:0000256" key="3">
    <source>
        <dbReference type="ARBA" id="ARBA00023163"/>
    </source>
</evidence>
<evidence type="ECO:0000256" key="1">
    <source>
        <dbReference type="ARBA" id="ARBA00023015"/>
    </source>
</evidence>
<dbReference type="InterPro" id="IPR000843">
    <property type="entry name" value="HTH_LacI"/>
</dbReference>
<dbReference type="SUPFAM" id="SSF53822">
    <property type="entry name" value="Periplasmic binding protein-like I"/>
    <property type="match status" value="1"/>
</dbReference>
<dbReference type="PANTHER" id="PTHR30146:SF138">
    <property type="entry name" value="TRANSCRIPTIONAL REGULATORY PROTEIN"/>
    <property type="match status" value="1"/>
</dbReference>
<dbReference type="SUPFAM" id="SSF47413">
    <property type="entry name" value="lambda repressor-like DNA-binding domains"/>
    <property type="match status" value="1"/>
</dbReference>
<reference evidence="5" key="1">
    <citation type="submission" date="2021-04" db="EMBL/GenBank/DDBJ databases">
        <title>Dactylosporangium aurantiacum NRRL B-8018 full assembly.</title>
        <authorList>
            <person name="Hartkoorn R.C."/>
            <person name="Beaudoing E."/>
            <person name="Hot D."/>
        </authorList>
    </citation>
    <scope>NUCLEOTIDE SEQUENCE</scope>
    <source>
        <strain evidence="5">NRRL B-8018</strain>
    </source>
</reference>
<gene>
    <name evidence="5" type="ORF">Daura_10515</name>
</gene>
<dbReference type="AlphaFoldDB" id="A0A9Q9II18"/>
<dbReference type="SMART" id="SM00354">
    <property type="entry name" value="HTH_LACI"/>
    <property type="match status" value="1"/>
</dbReference>
<dbReference type="Pfam" id="PF00356">
    <property type="entry name" value="LacI"/>
    <property type="match status" value="1"/>
</dbReference>
<dbReference type="InterPro" id="IPR046335">
    <property type="entry name" value="LacI/GalR-like_sensor"/>
</dbReference>
<dbReference type="KEGG" id="daur:Daura_10515"/>
<evidence type="ECO:0000259" key="4">
    <source>
        <dbReference type="PROSITE" id="PS50932"/>
    </source>
</evidence>
<dbReference type="OrthoDB" id="59108at2"/>
<evidence type="ECO:0000256" key="2">
    <source>
        <dbReference type="ARBA" id="ARBA00023125"/>
    </source>
</evidence>
<dbReference type="CDD" id="cd01392">
    <property type="entry name" value="HTH_LacI"/>
    <property type="match status" value="1"/>
</dbReference>
<accession>A0A9Q9II18</accession>
<dbReference type="EMBL" id="CP073767">
    <property type="protein sequence ID" value="UWZ56564.1"/>
    <property type="molecule type" value="Genomic_DNA"/>
</dbReference>
<dbReference type="GO" id="GO:0003700">
    <property type="term" value="F:DNA-binding transcription factor activity"/>
    <property type="evidence" value="ECO:0007669"/>
    <property type="project" value="TreeGrafter"/>
</dbReference>
<sequence>MARVTLQTIADQVGVSRMTVSNAFSRPDQLSPTLRDKILAVASELGYVGPDPAARALARGTTGAVGVLLTESLRDAFNDEVATTFLGAIAEELTPTGLGLTLLTATDREDVVPARDVAMDGAMVYSCDPSSSAVDWLIRRRLPLVFIDQVPADGIPSVNVDDRPGARAAAQHLVDLGHRRIAVVTSGVRGAHGLLPVGAVIPGGATDEGAAVIDGYVAQQRILGWLDALAPAGITPPVVRLAHGRPEDGYDGARIILAQDPRPTAVLCFSDAIAQGVVQAAYDLGLRVPEDLSVVGFDDSPLAARMRPPLTTVRQDVLAKGRAAAAALTRAIAEARAGAAPTPDQVLVPADLIVRESTAPPA</sequence>
<dbReference type="InterPro" id="IPR010982">
    <property type="entry name" value="Lambda_DNA-bd_dom_sf"/>
</dbReference>
<keyword evidence="1" id="KW-0805">Transcription regulation</keyword>
<keyword evidence="6" id="KW-1185">Reference proteome</keyword>
<keyword evidence="2 5" id="KW-0238">DNA-binding</keyword>
<protein>
    <submittedName>
        <fullName evidence="5">LacI family DNA-binding transcriptional regulator</fullName>
    </submittedName>
</protein>
<dbReference type="PROSITE" id="PS50932">
    <property type="entry name" value="HTH_LACI_2"/>
    <property type="match status" value="1"/>
</dbReference>
<keyword evidence="3" id="KW-0804">Transcription</keyword>
<dbReference type="PANTHER" id="PTHR30146">
    <property type="entry name" value="LACI-RELATED TRANSCRIPTIONAL REPRESSOR"/>
    <property type="match status" value="1"/>
</dbReference>
<dbReference type="Pfam" id="PF13377">
    <property type="entry name" value="Peripla_BP_3"/>
    <property type="match status" value="1"/>
</dbReference>
<dbReference type="CDD" id="cd06279">
    <property type="entry name" value="PBP1_LacI-like"/>
    <property type="match status" value="1"/>
</dbReference>
<dbReference type="Proteomes" id="UP001058003">
    <property type="component" value="Chromosome"/>
</dbReference>
<proteinExistence type="predicted"/>
<name>A0A9Q9II18_9ACTN</name>
<organism evidence="5 6">
    <name type="scientific">Dactylosporangium aurantiacum</name>
    <dbReference type="NCBI Taxonomy" id="35754"/>
    <lineage>
        <taxon>Bacteria</taxon>
        <taxon>Bacillati</taxon>
        <taxon>Actinomycetota</taxon>
        <taxon>Actinomycetes</taxon>
        <taxon>Micromonosporales</taxon>
        <taxon>Micromonosporaceae</taxon>
        <taxon>Dactylosporangium</taxon>
    </lineage>
</organism>
<dbReference type="Gene3D" id="3.40.50.2300">
    <property type="match status" value="3"/>
</dbReference>
<dbReference type="GO" id="GO:0000976">
    <property type="term" value="F:transcription cis-regulatory region binding"/>
    <property type="evidence" value="ECO:0007669"/>
    <property type="project" value="TreeGrafter"/>
</dbReference>
<dbReference type="RefSeq" id="WP_033363398.1">
    <property type="nucleotide sequence ID" value="NZ_CP073767.1"/>
</dbReference>
<evidence type="ECO:0000313" key="5">
    <source>
        <dbReference type="EMBL" id="UWZ56564.1"/>
    </source>
</evidence>
<dbReference type="Gene3D" id="1.10.260.40">
    <property type="entry name" value="lambda repressor-like DNA-binding domains"/>
    <property type="match status" value="1"/>
</dbReference>
<feature type="domain" description="HTH lacI-type" evidence="4">
    <location>
        <begin position="4"/>
        <end position="59"/>
    </location>
</feature>